<organism evidence="2 3">
    <name type="scientific">Symbiodinium necroappetens</name>
    <dbReference type="NCBI Taxonomy" id="1628268"/>
    <lineage>
        <taxon>Eukaryota</taxon>
        <taxon>Sar</taxon>
        <taxon>Alveolata</taxon>
        <taxon>Dinophyceae</taxon>
        <taxon>Suessiales</taxon>
        <taxon>Symbiodiniaceae</taxon>
        <taxon>Symbiodinium</taxon>
    </lineage>
</organism>
<proteinExistence type="predicted"/>
<dbReference type="OrthoDB" id="413517at2759"/>
<evidence type="ECO:0000313" key="3">
    <source>
        <dbReference type="Proteomes" id="UP000601435"/>
    </source>
</evidence>
<dbReference type="AlphaFoldDB" id="A0A812Y9X3"/>
<keyword evidence="3" id="KW-1185">Reference proteome</keyword>
<protein>
    <submittedName>
        <fullName evidence="2">Uncharacterized protein</fullName>
    </submittedName>
</protein>
<sequence>MAASHSWSSRPNAPALHGRPPIPGSQLQTTFHHPGQRAYPVQRAHVHIGPRVPGDELSTQLGKEVESKFGFIFRQLGLLVQANKTMLRTNGCWKFAPEYEVFCEQRRIIAAALREYPEAPEQLLGQHAADIDNALGVGGQFRETLLESARRARSMNQDAARAVQTCRPPVPLGSVLLEIDLVIGPTRQVHEDSSGLDIPVPVMTLTGQQIPAEESWSTIARNCQSGAFVEVTSQSWEQHGKLRSQSLLWLHEARQQVFPQGRTMYFYDGSMQHFGAVDGLHCYWFQKSCLLQVEQSLLEEQLRQVNAEKNALMAHSTTSTSVVWVRDCSGTVAEDLEEPAFQLKGKDLDLGNVDDLKEAIKTKGELKGFARKIRIYTREGDSWKPLIEMEDAPLTRGSSKDDCYGYLPPACGSGIGPACREPCPPSLPQA</sequence>
<reference evidence="2" key="1">
    <citation type="submission" date="2021-02" db="EMBL/GenBank/DDBJ databases">
        <authorList>
            <person name="Dougan E. K."/>
            <person name="Rhodes N."/>
            <person name="Thang M."/>
            <person name="Chan C."/>
        </authorList>
    </citation>
    <scope>NUCLEOTIDE SEQUENCE</scope>
</reference>
<dbReference type="EMBL" id="CAJNJA010041259">
    <property type="protein sequence ID" value="CAE7773473.1"/>
    <property type="molecule type" value="Genomic_DNA"/>
</dbReference>
<dbReference type="Proteomes" id="UP000601435">
    <property type="component" value="Unassembled WGS sequence"/>
</dbReference>
<feature type="compositionally biased region" description="Polar residues" evidence="1">
    <location>
        <begin position="1"/>
        <end position="11"/>
    </location>
</feature>
<name>A0A812Y9X3_9DINO</name>
<feature type="region of interest" description="Disordered" evidence="1">
    <location>
        <begin position="1"/>
        <end position="32"/>
    </location>
</feature>
<evidence type="ECO:0000313" key="2">
    <source>
        <dbReference type="EMBL" id="CAE7773473.1"/>
    </source>
</evidence>
<gene>
    <name evidence="2" type="ORF">SNEC2469_LOCUS22615</name>
</gene>
<comment type="caution">
    <text evidence="2">The sequence shown here is derived from an EMBL/GenBank/DDBJ whole genome shotgun (WGS) entry which is preliminary data.</text>
</comment>
<evidence type="ECO:0000256" key="1">
    <source>
        <dbReference type="SAM" id="MobiDB-lite"/>
    </source>
</evidence>
<accession>A0A812Y9X3</accession>